<protein>
    <recommendedName>
        <fullName evidence="5">Lipoprotein</fullName>
    </recommendedName>
</protein>
<evidence type="ECO:0000256" key="1">
    <source>
        <dbReference type="SAM" id="MobiDB-lite"/>
    </source>
</evidence>
<dbReference type="AlphaFoldDB" id="A0A1G6HRM2"/>
<keyword evidence="4" id="KW-1185">Reference proteome</keyword>
<feature type="region of interest" description="Disordered" evidence="1">
    <location>
        <begin position="411"/>
        <end position="438"/>
    </location>
</feature>
<reference evidence="4" key="1">
    <citation type="submission" date="2016-09" db="EMBL/GenBank/DDBJ databases">
        <authorList>
            <person name="Varghese N."/>
            <person name="Submissions S."/>
        </authorList>
    </citation>
    <scope>NUCLEOTIDE SEQUENCE [LARGE SCALE GENOMIC DNA]</scope>
    <source>
        <strain evidence="4">ANC 3699</strain>
    </source>
</reference>
<sequence>MQPVTLFKTKSSWLSLAILSITLAGCATTPPQSAKSLNDKVYRSYENLMSKESYSFSGNMRFSAEAGEYKNRYDSQEYNDPESSTLEAQKLKLLNDLLASSSVYPQEQQRWMKEGLENPYGASSAYRSKKDKALPVLMASFMNRYYYEFDGVVDLRRGQLSFNPTVGYRASNVHGWIKFPLALDLANHKAYADISALSPIVTDPQYDGQYVVYDYKKLLDKANIDLKPAMTAMRELVLVNPALAKESDYQRLPLTDVDKENQAVERIQYKGDYAELLAQYLLYFYVNQDYLKTLVDKNLKSDQPITPKTLLDLEKATTKTDTTPTESGYEAMYRVSDAINDIYAENDAKHNAATETLSAAELAACVALSKEGGRTESEAISDCQAEEAVSDDYIDDHTDVASDATIDVVAPPPAPAKKAPVAKKVPSATTTKSTKAYDPSSFGQGAEVLAKFDQYKRSDRLITAKDLQAIVAEQPEAYQALIEHSMDQFKDVEMLKDMNYVSNFALDSQGRLKRAEMIVNMPNFKEIGVKNMKATTVMNIGNYGSARVDQSKLRQAISFEEAANERSLLNLGESVKKLTADPNAESSSSKADDRSKYWSKTARRDELAKSFWEQGLSFVDVYAALYRYAYISELKHAESQDFNLSTLDTTAKWTAYYYAQEEGYPLTAAQKAAYDKTPEDWPYYDEYLAEDVWYSVSKSEKDAKIKLDLQKLRAQGKTNLQIFETLYTQLDDESQYNKYLNAEELAEHKRFIHTLAEIGVEDLNTKKVDKAKLRPYGESALNRFSSTNYRKVYEAFLN</sequence>
<gene>
    <name evidence="3" type="ORF">SAMN05421749_102444</name>
</gene>
<dbReference type="EMBL" id="FMYK01000002">
    <property type="protein sequence ID" value="SDB96515.1"/>
    <property type="molecule type" value="Genomic_DNA"/>
</dbReference>
<dbReference type="OrthoDB" id="6668858at2"/>
<feature type="compositionally biased region" description="Low complexity" evidence="1">
    <location>
        <begin position="416"/>
        <end position="426"/>
    </location>
</feature>
<name>A0A1G6HRM2_9GAMM</name>
<evidence type="ECO:0000313" key="3">
    <source>
        <dbReference type="EMBL" id="SDB96515.1"/>
    </source>
</evidence>
<dbReference type="RefSeq" id="WP_092617153.1">
    <property type="nucleotide sequence ID" value="NZ_FMYK01000002.1"/>
</dbReference>
<organism evidence="3 4">
    <name type="scientific">Acinetobacter marinus</name>
    <dbReference type="NCBI Taxonomy" id="281375"/>
    <lineage>
        <taxon>Bacteria</taxon>
        <taxon>Pseudomonadati</taxon>
        <taxon>Pseudomonadota</taxon>
        <taxon>Gammaproteobacteria</taxon>
        <taxon>Moraxellales</taxon>
        <taxon>Moraxellaceae</taxon>
        <taxon>Acinetobacter</taxon>
    </lineage>
</organism>
<keyword evidence="2" id="KW-0732">Signal</keyword>
<accession>A0A1G6HRM2</accession>
<dbReference type="Proteomes" id="UP000242317">
    <property type="component" value="Unassembled WGS sequence"/>
</dbReference>
<evidence type="ECO:0000256" key="2">
    <source>
        <dbReference type="SAM" id="SignalP"/>
    </source>
</evidence>
<evidence type="ECO:0008006" key="5">
    <source>
        <dbReference type="Google" id="ProtNLM"/>
    </source>
</evidence>
<feature type="signal peptide" evidence="2">
    <location>
        <begin position="1"/>
        <end position="26"/>
    </location>
</feature>
<evidence type="ECO:0000313" key="4">
    <source>
        <dbReference type="Proteomes" id="UP000242317"/>
    </source>
</evidence>
<proteinExistence type="predicted"/>
<feature type="chain" id="PRO_5017312074" description="Lipoprotein" evidence="2">
    <location>
        <begin position="27"/>
        <end position="798"/>
    </location>
</feature>